<comment type="caution">
    <text evidence="2">The sequence shown here is derived from an EMBL/GenBank/DDBJ whole genome shotgun (WGS) entry which is preliminary data.</text>
</comment>
<protein>
    <submittedName>
        <fullName evidence="2">Uncharacterized protein</fullName>
    </submittedName>
</protein>
<feature type="compositionally biased region" description="Basic and acidic residues" evidence="1">
    <location>
        <begin position="1"/>
        <end position="13"/>
    </location>
</feature>
<feature type="region of interest" description="Disordered" evidence="1">
    <location>
        <begin position="1"/>
        <end position="25"/>
    </location>
</feature>
<sequence>MRKALGKEPKTPYEETNYAAPAPNSDKWSSEAIAARSKARPWRMEQLKMAEVLKENPGFEFLLSCWDDDPALRILIKKLVVRFPQWGFVAVDGVLIKWNE</sequence>
<dbReference type="AlphaFoldDB" id="A0A367QQJ0"/>
<evidence type="ECO:0000313" key="2">
    <source>
        <dbReference type="EMBL" id="RCJ26229.1"/>
    </source>
</evidence>
<evidence type="ECO:0000313" key="3">
    <source>
        <dbReference type="Proteomes" id="UP000252107"/>
    </source>
</evidence>
<proteinExistence type="predicted"/>
<name>A0A367QQJ0_9NOSO</name>
<dbReference type="EMBL" id="LXQD01000308">
    <property type="protein sequence ID" value="RCJ26229.1"/>
    <property type="molecule type" value="Genomic_DNA"/>
</dbReference>
<accession>A0A367QQJ0</accession>
<evidence type="ECO:0000256" key="1">
    <source>
        <dbReference type="SAM" id="MobiDB-lite"/>
    </source>
</evidence>
<keyword evidence="3" id="KW-1185">Reference proteome</keyword>
<reference evidence="2" key="1">
    <citation type="submission" date="2016-04" db="EMBL/GenBank/DDBJ databases">
        <authorList>
            <person name="Tabuchi Yagui T.R."/>
        </authorList>
    </citation>
    <scope>NUCLEOTIDE SEQUENCE [LARGE SCALE GENOMIC DNA]</scope>
    <source>
        <strain evidence="2">NIES-26</strain>
    </source>
</reference>
<gene>
    <name evidence="2" type="ORF">A6770_26440</name>
</gene>
<organism evidence="2 3">
    <name type="scientific">Nostoc minutum NIES-26</name>
    <dbReference type="NCBI Taxonomy" id="1844469"/>
    <lineage>
        <taxon>Bacteria</taxon>
        <taxon>Bacillati</taxon>
        <taxon>Cyanobacteriota</taxon>
        <taxon>Cyanophyceae</taxon>
        <taxon>Nostocales</taxon>
        <taxon>Nostocaceae</taxon>
        <taxon>Nostoc</taxon>
    </lineage>
</organism>
<dbReference type="Proteomes" id="UP000252107">
    <property type="component" value="Unassembled WGS sequence"/>
</dbReference>